<dbReference type="Proteomes" id="UP001367508">
    <property type="component" value="Unassembled WGS sequence"/>
</dbReference>
<name>A0AAN9K1T0_CANGL</name>
<gene>
    <name evidence="1" type="ORF">VNO77_41898</name>
</gene>
<organism evidence="1 2">
    <name type="scientific">Canavalia gladiata</name>
    <name type="common">Sword bean</name>
    <name type="synonym">Dolichos gladiatus</name>
    <dbReference type="NCBI Taxonomy" id="3824"/>
    <lineage>
        <taxon>Eukaryota</taxon>
        <taxon>Viridiplantae</taxon>
        <taxon>Streptophyta</taxon>
        <taxon>Embryophyta</taxon>
        <taxon>Tracheophyta</taxon>
        <taxon>Spermatophyta</taxon>
        <taxon>Magnoliopsida</taxon>
        <taxon>eudicotyledons</taxon>
        <taxon>Gunneridae</taxon>
        <taxon>Pentapetalae</taxon>
        <taxon>rosids</taxon>
        <taxon>fabids</taxon>
        <taxon>Fabales</taxon>
        <taxon>Fabaceae</taxon>
        <taxon>Papilionoideae</taxon>
        <taxon>50 kb inversion clade</taxon>
        <taxon>NPAAA clade</taxon>
        <taxon>indigoferoid/millettioid clade</taxon>
        <taxon>Phaseoleae</taxon>
        <taxon>Canavalia</taxon>
    </lineage>
</organism>
<protein>
    <submittedName>
        <fullName evidence="1">Uncharacterized protein</fullName>
    </submittedName>
</protein>
<sequence length="66" mass="7774">MGYPLFIQAFFVCFNFQILHYKGMPIATKKNRVFEHLVFKQLVLCLDKIDNHYQIITTIISLLSIP</sequence>
<proteinExistence type="predicted"/>
<dbReference type="EMBL" id="JAYMYQ010000010">
    <property type="protein sequence ID" value="KAK7308296.1"/>
    <property type="molecule type" value="Genomic_DNA"/>
</dbReference>
<evidence type="ECO:0000313" key="2">
    <source>
        <dbReference type="Proteomes" id="UP001367508"/>
    </source>
</evidence>
<reference evidence="1 2" key="1">
    <citation type="submission" date="2024-01" db="EMBL/GenBank/DDBJ databases">
        <title>The genomes of 5 underutilized Papilionoideae crops provide insights into root nodulation and disease resistanc.</title>
        <authorList>
            <person name="Jiang F."/>
        </authorList>
    </citation>
    <scope>NUCLEOTIDE SEQUENCE [LARGE SCALE GENOMIC DNA]</scope>
    <source>
        <strain evidence="1">LVBAO_FW01</strain>
        <tissue evidence="1">Leaves</tissue>
    </source>
</reference>
<keyword evidence="2" id="KW-1185">Reference proteome</keyword>
<comment type="caution">
    <text evidence="1">The sequence shown here is derived from an EMBL/GenBank/DDBJ whole genome shotgun (WGS) entry which is preliminary data.</text>
</comment>
<evidence type="ECO:0000313" key="1">
    <source>
        <dbReference type="EMBL" id="KAK7308296.1"/>
    </source>
</evidence>
<dbReference type="AlphaFoldDB" id="A0AAN9K1T0"/>
<accession>A0AAN9K1T0</accession>